<organism evidence="7 8">
    <name type="scientific">Rosa chinensis</name>
    <name type="common">China rose</name>
    <dbReference type="NCBI Taxonomy" id="74649"/>
    <lineage>
        <taxon>Eukaryota</taxon>
        <taxon>Viridiplantae</taxon>
        <taxon>Streptophyta</taxon>
        <taxon>Embryophyta</taxon>
        <taxon>Tracheophyta</taxon>
        <taxon>Spermatophyta</taxon>
        <taxon>Magnoliopsida</taxon>
        <taxon>eudicotyledons</taxon>
        <taxon>Gunneridae</taxon>
        <taxon>Pentapetalae</taxon>
        <taxon>rosids</taxon>
        <taxon>fabids</taxon>
        <taxon>Rosales</taxon>
        <taxon>Rosaceae</taxon>
        <taxon>Rosoideae</taxon>
        <taxon>Rosoideae incertae sedis</taxon>
        <taxon>Rosa</taxon>
    </lineage>
</organism>
<dbReference type="InterPro" id="IPR036965">
    <property type="entry name" value="Terpene_synth_N_sf"/>
</dbReference>
<dbReference type="CDD" id="cd00684">
    <property type="entry name" value="Terpene_cyclase_plant_C1"/>
    <property type="match status" value="1"/>
</dbReference>
<feature type="domain" description="Terpene synthase N-terminal" evidence="5">
    <location>
        <begin position="32"/>
        <end position="211"/>
    </location>
</feature>
<dbReference type="Pfam" id="PF01397">
    <property type="entry name" value="Terpene_synth"/>
    <property type="match status" value="1"/>
</dbReference>
<dbReference type="InterPro" id="IPR001906">
    <property type="entry name" value="Terpene_synth_N"/>
</dbReference>
<dbReference type="OrthoDB" id="1153897at2759"/>
<dbReference type="PANTHER" id="PTHR31225">
    <property type="entry name" value="OS04G0344100 PROTEIN-RELATED"/>
    <property type="match status" value="1"/>
</dbReference>
<dbReference type="SUPFAM" id="SSF48239">
    <property type="entry name" value="Terpenoid cyclases/Protein prenyltransferases"/>
    <property type="match status" value="1"/>
</dbReference>
<comment type="cofactor">
    <cofactor evidence="1">
        <name>Mg(2+)</name>
        <dbReference type="ChEBI" id="CHEBI:18420"/>
    </cofactor>
</comment>
<dbReference type="PANTHER" id="PTHR31225:SF252">
    <property type="entry name" value="TERPENE SYNTHASE 12-RELATED"/>
    <property type="match status" value="1"/>
</dbReference>
<protein>
    <submittedName>
        <fullName evidence="7">Putative lyase</fullName>
        <ecNumber evidence="7">4.2.3.-</ecNumber>
    </submittedName>
</protein>
<dbReference type="OMA" id="EPISICE"/>
<dbReference type="Proteomes" id="UP000238479">
    <property type="component" value="Chromosome 2"/>
</dbReference>
<proteinExistence type="predicted"/>
<dbReference type="SFLD" id="SFLDS00005">
    <property type="entry name" value="Isoprenoid_Synthase_Type_I"/>
    <property type="match status" value="1"/>
</dbReference>
<dbReference type="FunFam" id="1.50.10.130:FF:000001">
    <property type="entry name" value="Isoprene synthase, chloroplastic"/>
    <property type="match status" value="1"/>
</dbReference>
<keyword evidence="3" id="KW-0460">Magnesium</keyword>
<dbReference type="FunFam" id="1.10.600.10:FF:000007">
    <property type="entry name" value="Isoprene synthase, chloroplastic"/>
    <property type="match status" value="1"/>
</dbReference>
<dbReference type="SMR" id="A0A2P6S2K0"/>
<keyword evidence="4 7" id="KW-0456">Lyase</keyword>
<keyword evidence="8" id="KW-1185">Reference proteome</keyword>
<dbReference type="InterPro" id="IPR050148">
    <property type="entry name" value="Terpene_synthase-like"/>
</dbReference>
<evidence type="ECO:0000259" key="6">
    <source>
        <dbReference type="Pfam" id="PF03936"/>
    </source>
</evidence>
<dbReference type="AlphaFoldDB" id="A0A2P6S2K0"/>
<dbReference type="SFLD" id="SFLDG01019">
    <property type="entry name" value="Terpene_Cyclase_Like_1_C_Termi"/>
    <property type="match status" value="1"/>
</dbReference>
<comment type="caution">
    <text evidence="7">The sequence shown here is derived from an EMBL/GenBank/DDBJ whole genome shotgun (WGS) entry which is preliminary data.</text>
</comment>
<dbReference type="EC" id="4.2.3.-" evidence="7"/>
<dbReference type="InterPro" id="IPR005630">
    <property type="entry name" value="Terpene_synthase_metal-bd"/>
</dbReference>
<dbReference type="Gramene" id="PRQ52899">
    <property type="protein sequence ID" value="PRQ52899"/>
    <property type="gene ID" value="RchiOBHm_Chr2g0160561"/>
</dbReference>
<dbReference type="SUPFAM" id="SSF48576">
    <property type="entry name" value="Terpenoid synthases"/>
    <property type="match status" value="1"/>
</dbReference>
<name>A0A2P6S2K0_ROSCH</name>
<feature type="domain" description="Terpene synthase metal-binding" evidence="6">
    <location>
        <begin position="268"/>
        <end position="509"/>
    </location>
</feature>
<evidence type="ECO:0000313" key="7">
    <source>
        <dbReference type="EMBL" id="PRQ52899.1"/>
    </source>
</evidence>
<evidence type="ECO:0000313" key="8">
    <source>
        <dbReference type="Proteomes" id="UP000238479"/>
    </source>
</evidence>
<evidence type="ECO:0000259" key="5">
    <source>
        <dbReference type="Pfam" id="PF01397"/>
    </source>
</evidence>
<evidence type="ECO:0000256" key="3">
    <source>
        <dbReference type="ARBA" id="ARBA00022842"/>
    </source>
</evidence>
<dbReference type="InterPro" id="IPR044814">
    <property type="entry name" value="Terpene_cyclase_plant_C1"/>
</dbReference>
<dbReference type="InterPro" id="IPR008949">
    <property type="entry name" value="Isoprenoid_synthase_dom_sf"/>
</dbReference>
<dbReference type="GO" id="GO:0010333">
    <property type="term" value="F:terpene synthase activity"/>
    <property type="evidence" value="ECO:0007669"/>
    <property type="project" value="InterPro"/>
</dbReference>
<dbReference type="Pfam" id="PF03936">
    <property type="entry name" value="Terpene_synth_C"/>
    <property type="match status" value="1"/>
</dbReference>
<evidence type="ECO:0000256" key="1">
    <source>
        <dbReference type="ARBA" id="ARBA00001946"/>
    </source>
</evidence>
<evidence type="ECO:0000256" key="4">
    <source>
        <dbReference type="ARBA" id="ARBA00023239"/>
    </source>
</evidence>
<evidence type="ECO:0000256" key="2">
    <source>
        <dbReference type="ARBA" id="ARBA00022723"/>
    </source>
</evidence>
<accession>A0A2P6S2K0</accession>
<keyword evidence="2" id="KW-0479">Metal-binding</keyword>
<dbReference type="EMBL" id="PDCK01000040">
    <property type="protein sequence ID" value="PRQ52899.1"/>
    <property type="molecule type" value="Genomic_DNA"/>
</dbReference>
<dbReference type="InterPro" id="IPR034741">
    <property type="entry name" value="Terpene_cyclase-like_1_C"/>
</dbReference>
<sequence length="570" mass="65434">MSNQCLASSGRTAAQTSHLDVKRLTANYKPSIWSCDFLQSLQIDDRNHKEVYGDNRWKLMEEDLKNMIDAESLETTLELIDDIHRLGLGHRFEASIKETLDRVLKNLDQITDEDTPNLHLTALSFRLLRHHGFQVSQDVFKFFMDCDGNFKDCHCKDVKGMLSLYEASFLGIEGETLLDEALAFTSLHLKNLSRLHVTQDKGVLEQVSHALEMPLHHRMQRLEARWFIEVYSKKAYENQVLLEFAKLDYNMVQQTYQRDFKDISRWWKDTGLAKKLSFSRDRLMELFLWSVGIVSEPQFSDVRKGITKASALITTIDDVYDVYGTLDELQLFTSAVERWDVNAVEILSDYQLKLCFLALYNTVNEMTYETLKEQGVNVLPYLTKAWADMCKSWLTEAEWRHNKYTPTFDEYLANAWISVSGVVILVHTYFLLNQNISDEALKCLENHHDLLRWPSVIFRLLNDLATSKAELERGETATSISSIKRGGVVSDEESAHKYISNLIESTWKKMNKDGLIFGANSASSPFTKEFVAAATNLARIAQCIYQYGDGIGAPDKRVKNRILAVIVQPV</sequence>
<dbReference type="Gene3D" id="1.50.10.130">
    <property type="entry name" value="Terpene synthase, N-terminal domain"/>
    <property type="match status" value="1"/>
</dbReference>
<dbReference type="STRING" id="74649.A0A2P6S2K0"/>
<reference evidence="7 8" key="1">
    <citation type="journal article" date="2018" name="Nat. Genet.">
        <title>The Rosa genome provides new insights in the design of modern roses.</title>
        <authorList>
            <person name="Bendahmane M."/>
        </authorList>
    </citation>
    <scope>NUCLEOTIDE SEQUENCE [LARGE SCALE GENOMIC DNA]</scope>
    <source>
        <strain evidence="8">cv. Old Blush</strain>
    </source>
</reference>
<gene>
    <name evidence="7" type="ORF">RchiOBHm_Chr2g0160561</name>
</gene>
<dbReference type="Gene3D" id="1.10.600.10">
    <property type="entry name" value="Farnesyl Diphosphate Synthase"/>
    <property type="match status" value="1"/>
</dbReference>
<dbReference type="InterPro" id="IPR008930">
    <property type="entry name" value="Terpenoid_cyclase/PrenylTrfase"/>
</dbReference>
<dbReference type="GO" id="GO:0016102">
    <property type="term" value="P:diterpenoid biosynthetic process"/>
    <property type="evidence" value="ECO:0007669"/>
    <property type="project" value="InterPro"/>
</dbReference>
<dbReference type="GO" id="GO:0000287">
    <property type="term" value="F:magnesium ion binding"/>
    <property type="evidence" value="ECO:0007669"/>
    <property type="project" value="InterPro"/>
</dbReference>